<keyword evidence="9" id="KW-0547">Nucleotide-binding</keyword>
<evidence type="ECO:0000256" key="5">
    <source>
        <dbReference type="ARBA" id="ARBA00022475"/>
    </source>
</evidence>
<feature type="domain" description="Polysaccharide chain length determinant N-terminal" evidence="19">
    <location>
        <begin position="39"/>
        <end position="122"/>
    </location>
</feature>
<keyword evidence="11" id="KW-0067">ATP-binding</keyword>
<dbReference type="Pfam" id="PF13614">
    <property type="entry name" value="AAA_31"/>
    <property type="match status" value="1"/>
</dbReference>
<dbReference type="PANTHER" id="PTHR32309">
    <property type="entry name" value="TYROSINE-PROTEIN KINASE"/>
    <property type="match status" value="1"/>
</dbReference>
<dbReference type="OrthoDB" id="230260at2"/>
<dbReference type="Gene3D" id="3.40.50.300">
    <property type="entry name" value="P-loop containing nucleotide triphosphate hydrolases"/>
    <property type="match status" value="1"/>
</dbReference>
<evidence type="ECO:0000256" key="11">
    <source>
        <dbReference type="ARBA" id="ARBA00022840"/>
    </source>
</evidence>
<dbReference type="Proteomes" id="UP000052023">
    <property type="component" value="Unassembled WGS sequence"/>
</dbReference>
<evidence type="ECO:0000256" key="3">
    <source>
        <dbReference type="ARBA" id="ARBA00008883"/>
    </source>
</evidence>
<evidence type="ECO:0000256" key="7">
    <source>
        <dbReference type="ARBA" id="ARBA00022679"/>
    </source>
</evidence>
<keyword evidence="7" id="KW-0808">Transferase</keyword>
<evidence type="ECO:0000256" key="15">
    <source>
        <dbReference type="ARBA" id="ARBA00051245"/>
    </source>
</evidence>
<evidence type="ECO:0000259" key="19">
    <source>
        <dbReference type="Pfam" id="PF02706"/>
    </source>
</evidence>
<keyword evidence="22" id="KW-1185">Reference proteome</keyword>
<dbReference type="SUPFAM" id="SSF52540">
    <property type="entry name" value="P-loop containing nucleoside triphosphate hydrolases"/>
    <property type="match status" value="1"/>
</dbReference>
<evidence type="ECO:0000256" key="8">
    <source>
        <dbReference type="ARBA" id="ARBA00022692"/>
    </source>
</evidence>
<evidence type="ECO:0000256" key="6">
    <source>
        <dbReference type="ARBA" id="ARBA00022519"/>
    </source>
</evidence>
<comment type="caution">
    <text evidence="21">The sequence shown here is derived from an EMBL/GenBank/DDBJ whole genome shotgun (WGS) entry which is preliminary data.</text>
</comment>
<keyword evidence="10 21" id="KW-0418">Kinase</keyword>
<organism evidence="21 22">
    <name type="scientific">Bradyrhizobium retamae</name>
    <dbReference type="NCBI Taxonomy" id="1300035"/>
    <lineage>
        <taxon>Bacteria</taxon>
        <taxon>Pseudomonadati</taxon>
        <taxon>Pseudomonadota</taxon>
        <taxon>Alphaproteobacteria</taxon>
        <taxon>Hyphomicrobiales</taxon>
        <taxon>Nitrobacteraceae</taxon>
        <taxon>Bradyrhizobium</taxon>
    </lineage>
</organism>
<evidence type="ECO:0000256" key="10">
    <source>
        <dbReference type="ARBA" id="ARBA00022777"/>
    </source>
</evidence>
<comment type="similarity">
    <text evidence="2">Belongs to the CpsD/CapB family.</text>
</comment>
<feature type="transmembrane region" description="Helical" evidence="18">
    <location>
        <begin position="464"/>
        <end position="483"/>
    </location>
</feature>
<feature type="region of interest" description="Disordered" evidence="17">
    <location>
        <begin position="1"/>
        <end position="25"/>
    </location>
</feature>
<dbReference type="PANTHER" id="PTHR32309:SF13">
    <property type="entry name" value="FERRIC ENTEROBACTIN TRANSPORT PROTEIN FEPE"/>
    <property type="match status" value="1"/>
</dbReference>
<evidence type="ECO:0000256" key="2">
    <source>
        <dbReference type="ARBA" id="ARBA00007316"/>
    </source>
</evidence>
<evidence type="ECO:0000256" key="13">
    <source>
        <dbReference type="ARBA" id="ARBA00023136"/>
    </source>
</evidence>
<dbReference type="GO" id="GO:0005886">
    <property type="term" value="C:plasma membrane"/>
    <property type="evidence" value="ECO:0007669"/>
    <property type="project" value="UniProtKB-SubCell"/>
</dbReference>
<evidence type="ECO:0000256" key="18">
    <source>
        <dbReference type="SAM" id="Phobius"/>
    </source>
</evidence>
<comment type="similarity">
    <text evidence="3">Belongs to the etk/wzc family.</text>
</comment>
<keyword evidence="5" id="KW-1003">Cell membrane</keyword>
<comment type="subcellular location">
    <subcellularLocation>
        <location evidence="1">Cell inner membrane</location>
        <topology evidence="1">Multi-pass membrane protein</topology>
    </subcellularLocation>
</comment>
<dbReference type="InterPro" id="IPR025669">
    <property type="entry name" value="AAA_dom"/>
</dbReference>
<comment type="catalytic activity">
    <reaction evidence="15">
        <text>L-tyrosyl-[protein] + ATP = O-phospho-L-tyrosyl-[protein] + ADP + H(+)</text>
        <dbReference type="Rhea" id="RHEA:10596"/>
        <dbReference type="Rhea" id="RHEA-COMP:10136"/>
        <dbReference type="Rhea" id="RHEA-COMP:20101"/>
        <dbReference type="ChEBI" id="CHEBI:15378"/>
        <dbReference type="ChEBI" id="CHEBI:30616"/>
        <dbReference type="ChEBI" id="CHEBI:46858"/>
        <dbReference type="ChEBI" id="CHEBI:61978"/>
        <dbReference type="ChEBI" id="CHEBI:456216"/>
        <dbReference type="EC" id="2.7.10.2"/>
    </reaction>
</comment>
<keyword evidence="12 18" id="KW-1133">Transmembrane helix</keyword>
<evidence type="ECO:0000256" key="1">
    <source>
        <dbReference type="ARBA" id="ARBA00004429"/>
    </source>
</evidence>
<dbReference type="InterPro" id="IPR027417">
    <property type="entry name" value="P-loop_NTPase"/>
</dbReference>
<evidence type="ECO:0000313" key="22">
    <source>
        <dbReference type="Proteomes" id="UP000052023"/>
    </source>
</evidence>
<evidence type="ECO:0000256" key="14">
    <source>
        <dbReference type="ARBA" id="ARBA00023137"/>
    </source>
</evidence>
<keyword evidence="14" id="KW-0829">Tyrosine-protein kinase</keyword>
<keyword evidence="8 18" id="KW-0812">Transmembrane</keyword>
<feature type="coiled-coil region" evidence="16">
    <location>
        <begin position="365"/>
        <end position="430"/>
    </location>
</feature>
<dbReference type="InterPro" id="IPR005702">
    <property type="entry name" value="Wzc-like_C"/>
</dbReference>
<gene>
    <name evidence="21" type="ORF">CQ13_09465</name>
</gene>
<accession>A0A0R3MMM5</accession>
<feature type="domain" description="AAA" evidence="20">
    <location>
        <begin position="586"/>
        <end position="738"/>
    </location>
</feature>
<keyword evidence="16" id="KW-0175">Coiled coil</keyword>
<name>A0A0R3MMM5_9BRAD</name>
<reference evidence="21 22" key="1">
    <citation type="submission" date="2014-03" db="EMBL/GenBank/DDBJ databases">
        <title>Bradyrhizobium valentinum sp. nov., isolated from effective nodules of Lupinus mariae-josephae, a lupine endemic of basic-lime soils in Eastern Spain.</title>
        <authorList>
            <person name="Duran D."/>
            <person name="Rey L."/>
            <person name="Navarro A."/>
            <person name="Busquets A."/>
            <person name="Imperial J."/>
            <person name="Ruiz-Argueso T."/>
        </authorList>
    </citation>
    <scope>NUCLEOTIDE SEQUENCE [LARGE SCALE GENOMIC DNA]</scope>
    <source>
        <strain evidence="21 22">Ro19</strain>
    </source>
</reference>
<dbReference type="InterPro" id="IPR003856">
    <property type="entry name" value="LPS_length_determ_N"/>
</dbReference>
<feature type="coiled-coil region" evidence="16">
    <location>
        <begin position="232"/>
        <end position="288"/>
    </location>
</feature>
<protein>
    <recommendedName>
        <fullName evidence="4">non-specific protein-tyrosine kinase</fullName>
        <ecNumber evidence="4">2.7.10.2</ecNumber>
    </recommendedName>
</protein>
<evidence type="ECO:0000256" key="12">
    <source>
        <dbReference type="ARBA" id="ARBA00022989"/>
    </source>
</evidence>
<evidence type="ECO:0000256" key="16">
    <source>
        <dbReference type="SAM" id="Coils"/>
    </source>
</evidence>
<sequence>MLQTNMLNAEQTRSPQTGPAYSDDAGSGGISELVNFALGLLRRQYLVIILTAVFALTSCIIYLRITPPTYTARVQVLLANPRAQFVQQQSILSEPAFDHNQIETQIQLLKSSALATSVITQLNLVNDPDFSGSGPSLSSLWRAASTWNSTLPQQSKASTPAGLSDAIITAFQDRLSANRIGMSSILEISFSSSNRERAAEIANAVAGAYIAEQLNAKFEANRSATSWLQDRLRDLGDQALNAERAVNQYKSQNNIVSPEGKSIDEQQVTELNNRLMAARAQLTEASARLNQYDAILRTNPANLSSMGTLDAVGSDVTSNPIINGLRQQYLELTRRESEYSARFGPNHQAVATLRNRLRDLRSSIFDEVRRLAENTRNDLEVAKQRQQQIEKQLAEAVVQSRTTNAAELTIRELENRAKGLRSLSDMFQQRYIGAKQQESFPISETRVVQPASPPQSKSKPKSKVILALGLIGGVGFGIMLGLFRELMDRVFRTSAQIEAELGLPCLALVPELVVPQSPLRRAKSRSNDGDPGQRTIAKDSAIHRAVVDRPLSRFAEAIRSIKLAIDLNATKTSNQVIGITSALPNEGKTTIAASLAQLIGHGGKSVIIVDCDLRNPSLSSSLAPNAAAGIIEVTNGSRSIEETVWRDPTTNLAFLPAVRRSDLLHSSELLSTDSMHKLFDRLRASYDYVIVDLPPLTPLVDVRATTQLVDHFILVVEWGQTKIDVVKHALHTAPTIHDSLIGTVLNKTDIKAMARYDSYLRDYYSEDHCARYGLSNSG</sequence>
<dbReference type="EMBL" id="LLYA01000192">
    <property type="protein sequence ID" value="KRR18877.1"/>
    <property type="molecule type" value="Genomic_DNA"/>
</dbReference>
<keyword evidence="6" id="KW-0997">Cell inner membrane</keyword>
<dbReference type="GO" id="GO:0004713">
    <property type="term" value="F:protein tyrosine kinase activity"/>
    <property type="evidence" value="ECO:0007669"/>
    <property type="project" value="TreeGrafter"/>
</dbReference>
<dbReference type="EC" id="2.7.10.2" evidence="4"/>
<keyword evidence="13 18" id="KW-0472">Membrane</keyword>
<evidence type="ECO:0000256" key="4">
    <source>
        <dbReference type="ARBA" id="ARBA00011903"/>
    </source>
</evidence>
<dbReference type="RefSeq" id="WP_057847063.1">
    <property type="nucleotide sequence ID" value="NZ_LLYA01000192.1"/>
</dbReference>
<feature type="compositionally biased region" description="Polar residues" evidence="17">
    <location>
        <begin position="1"/>
        <end position="19"/>
    </location>
</feature>
<proteinExistence type="inferred from homology"/>
<dbReference type="CDD" id="cd05387">
    <property type="entry name" value="BY-kinase"/>
    <property type="match status" value="1"/>
</dbReference>
<dbReference type="AlphaFoldDB" id="A0A0R3MMM5"/>
<evidence type="ECO:0000256" key="9">
    <source>
        <dbReference type="ARBA" id="ARBA00022741"/>
    </source>
</evidence>
<evidence type="ECO:0000259" key="20">
    <source>
        <dbReference type="Pfam" id="PF13614"/>
    </source>
</evidence>
<dbReference type="Pfam" id="PF02706">
    <property type="entry name" value="Wzz"/>
    <property type="match status" value="1"/>
</dbReference>
<feature type="transmembrane region" description="Helical" evidence="18">
    <location>
        <begin position="45"/>
        <end position="65"/>
    </location>
</feature>
<evidence type="ECO:0000256" key="17">
    <source>
        <dbReference type="SAM" id="MobiDB-lite"/>
    </source>
</evidence>
<evidence type="ECO:0000313" key="21">
    <source>
        <dbReference type="EMBL" id="KRR18877.1"/>
    </source>
</evidence>
<dbReference type="InterPro" id="IPR050445">
    <property type="entry name" value="Bact_polysacc_biosynth/exp"/>
</dbReference>